<dbReference type="GeneID" id="31012983"/>
<comment type="caution">
    <text evidence="3">The sequence shown here is derived from an EMBL/GenBank/DDBJ whole genome shotgun (WGS) entry which is preliminary data.</text>
</comment>
<dbReference type="EMBL" id="MNUE01000021">
    <property type="protein sequence ID" value="OJD34745.1"/>
    <property type="molecule type" value="Genomic_DNA"/>
</dbReference>
<dbReference type="AlphaFoldDB" id="A0A1J9R2D3"/>
<dbReference type="InterPro" id="IPR033181">
    <property type="entry name" value="Mic26_fungi"/>
</dbReference>
<name>A0A1J9R2D3_9PEZI</name>
<dbReference type="PANTHER" id="PTHR28268:SF1">
    <property type="entry name" value="MICOS SUBUNIT MIC26"/>
    <property type="match status" value="1"/>
</dbReference>
<protein>
    <recommendedName>
        <fullName evidence="1">MICOS complex subunit</fullName>
    </recommendedName>
</protein>
<dbReference type="RefSeq" id="XP_020131005.1">
    <property type="nucleotide sequence ID" value="XM_020272723.1"/>
</dbReference>
<keyword evidence="1" id="KW-0999">Mitochondrion inner membrane</keyword>
<evidence type="ECO:0000313" key="4">
    <source>
        <dbReference type="Proteomes" id="UP000183809"/>
    </source>
</evidence>
<reference evidence="3 4" key="1">
    <citation type="submission" date="2016-10" db="EMBL/GenBank/DDBJ databases">
        <title>Proteomics and genomics reveal pathogen-plant mechanisms compatible with a hemibiotrophic lifestyle of Diplodia corticola.</title>
        <authorList>
            <person name="Fernandes I."/>
            <person name="De Jonge R."/>
            <person name="Van De Peer Y."/>
            <person name="Devreese B."/>
            <person name="Alves A."/>
            <person name="Esteves A.C."/>
        </authorList>
    </citation>
    <scope>NUCLEOTIDE SEQUENCE [LARGE SCALE GENOMIC DNA]</scope>
    <source>
        <strain evidence="3 4">CBS 112549</strain>
    </source>
</reference>
<dbReference type="InterPro" id="IPR019166">
    <property type="entry name" value="MIC26/MIC27"/>
</dbReference>
<keyword evidence="1" id="KW-0472">Membrane</keyword>
<organism evidence="3 4">
    <name type="scientific">Diplodia corticola</name>
    <dbReference type="NCBI Taxonomy" id="236234"/>
    <lineage>
        <taxon>Eukaryota</taxon>
        <taxon>Fungi</taxon>
        <taxon>Dikarya</taxon>
        <taxon>Ascomycota</taxon>
        <taxon>Pezizomycotina</taxon>
        <taxon>Dothideomycetes</taxon>
        <taxon>Dothideomycetes incertae sedis</taxon>
        <taxon>Botryosphaeriales</taxon>
        <taxon>Botryosphaeriaceae</taxon>
        <taxon>Diplodia</taxon>
    </lineage>
</organism>
<gene>
    <name evidence="3" type="ORF">BKCO1_2100066</name>
</gene>
<evidence type="ECO:0000313" key="3">
    <source>
        <dbReference type="EMBL" id="OJD34745.1"/>
    </source>
</evidence>
<accession>A0A1J9R2D3</accession>
<dbReference type="Proteomes" id="UP000183809">
    <property type="component" value="Unassembled WGS sequence"/>
</dbReference>
<dbReference type="GO" id="GO:0044284">
    <property type="term" value="C:mitochondrial crista junction"/>
    <property type="evidence" value="ECO:0007669"/>
    <property type="project" value="TreeGrafter"/>
</dbReference>
<feature type="compositionally biased region" description="Pro residues" evidence="2">
    <location>
        <begin position="76"/>
        <end position="90"/>
    </location>
</feature>
<sequence>MAFRPLLRQRAVVPATSAILAAGLSLYPIRNVHAEAPHASQSQFERVRSASLSPQARLTSAQDLRKPIYDDFAPVPAEPASPPKTAPTPSTPTYTDRLAAQVAQARLFLHGYAAKSEDKVNAGLTEALRLENSFTSTVASLAPPKESGEKVMPGAIYVLVSAMAGSIVTRNRNILLRSTVPVAVGIAASWAILPLTTRNVGDLLWTYEERYPVIAENHLRAKERATRFVQTGIAHSKMTAAMLEEKIGDAREFVEDWVRKGR</sequence>
<dbReference type="Pfam" id="PF09769">
    <property type="entry name" value="ApoO"/>
    <property type="match status" value="1"/>
</dbReference>
<evidence type="ECO:0000256" key="1">
    <source>
        <dbReference type="RuleBase" id="RU363021"/>
    </source>
</evidence>
<comment type="subcellular location">
    <subcellularLocation>
        <location evidence="1">Mitochondrion inner membrane</location>
    </subcellularLocation>
</comment>
<comment type="subunit">
    <text evidence="1">Component of the mitochondrial contact site and cristae organizing system (MICOS) complex.</text>
</comment>
<dbReference type="GO" id="GO:0061617">
    <property type="term" value="C:MICOS complex"/>
    <property type="evidence" value="ECO:0007669"/>
    <property type="project" value="UniProtKB-UniRule"/>
</dbReference>
<comment type="function">
    <text evidence="1">Component of the MICOS complex, a large protein complex of the mitochondrial inner membrane that plays crucial roles in the maintenance of crista junctions, inner membrane architecture, and formation of contact sites to the outer membrane.</text>
</comment>
<keyword evidence="1" id="KW-0496">Mitochondrion</keyword>
<keyword evidence="4" id="KW-1185">Reference proteome</keyword>
<dbReference type="GO" id="GO:0042407">
    <property type="term" value="P:cristae formation"/>
    <property type="evidence" value="ECO:0007669"/>
    <property type="project" value="InterPro"/>
</dbReference>
<feature type="region of interest" description="Disordered" evidence="2">
    <location>
        <begin position="71"/>
        <end position="93"/>
    </location>
</feature>
<dbReference type="STRING" id="236234.A0A1J9R2D3"/>
<dbReference type="OrthoDB" id="2399148at2759"/>
<proteinExistence type="predicted"/>
<evidence type="ECO:0000256" key="2">
    <source>
        <dbReference type="SAM" id="MobiDB-lite"/>
    </source>
</evidence>
<dbReference type="PANTHER" id="PTHR28268">
    <property type="entry name" value="MICOS SUBUNIT MIC26"/>
    <property type="match status" value="1"/>
</dbReference>